<dbReference type="GO" id="GO:0036297">
    <property type="term" value="P:interstrand cross-link repair"/>
    <property type="evidence" value="ECO:0007669"/>
    <property type="project" value="InterPro"/>
</dbReference>
<dbReference type="InterPro" id="IPR035428">
    <property type="entry name" value="FANCF"/>
</dbReference>
<dbReference type="PANTHER" id="PTHR14449:SF2">
    <property type="entry name" value="FANCONI ANEMIA GROUP F PROTEIN"/>
    <property type="match status" value="1"/>
</dbReference>
<reference evidence="2" key="1">
    <citation type="journal article" date="2017" name="Plant J.">
        <title>The pomegranate (Punica granatum L.) genome and the genomics of punicalagin biosynthesis.</title>
        <authorList>
            <person name="Qin G."/>
            <person name="Xu C."/>
            <person name="Ming R."/>
            <person name="Tang H."/>
            <person name="Guyot R."/>
            <person name="Kramer E.M."/>
            <person name="Hu Y."/>
            <person name="Yi X."/>
            <person name="Qi Y."/>
            <person name="Xu X."/>
            <person name="Gao Z."/>
            <person name="Pan H."/>
            <person name="Jian J."/>
            <person name="Tian Y."/>
            <person name="Yue Z."/>
            <person name="Xu Y."/>
        </authorList>
    </citation>
    <scope>NUCLEOTIDE SEQUENCE [LARGE SCALE GENOMIC DNA]</scope>
    <source>
        <strain evidence="2">cv. Dabenzi</strain>
    </source>
</reference>
<dbReference type="EMBL" id="MTKT01002214">
    <property type="protein sequence ID" value="OWM81520.1"/>
    <property type="molecule type" value="Genomic_DNA"/>
</dbReference>
<evidence type="ECO:0000313" key="2">
    <source>
        <dbReference type="Proteomes" id="UP000197138"/>
    </source>
</evidence>
<gene>
    <name evidence="1" type="ORF">CDL15_Pgr007558</name>
</gene>
<dbReference type="Pfam" id="PF11107">
    <property type="entry name" value="FANCF"/>
    <property type="match status" value="1"/>
</dbReference>
<comment type="caution">
    <text evidence="1">The sequence shown here is derived from an EMBL/GenBank/DDBJ whole genome shotgun (WGS) entry which is preliminary data.</text>
</comment>
<evidence type="ECO:0000313" key="1">
    <source>
        <dbReference type="EMBL" id="OWM81520.1"/>
    </source>
</evidence>
<name>A0A218X9Y2_PUNGR</name>
<organism evidence="1 2">
    <name type="scientific">Punica granatum</name>
    <name type="common">Pomegranate</name>
    <dbReference type="NCBI Taxonomy" id="22663"/>
    <lineage>
        <taxon>Eukaryota</taxon>
        <taxon>Viridiplantae</taxon>
        <taxon>Streptophyta</taxon>
        <taxon>Embryophyta</taxon>
        <taxon>Tracheophyta</taxon>
        <taxon>Spermatophyta</taxon>
        <taxon>Magnoliopsida</taxon>
        <taxon>eudicotyledons</taxon>
        <taxon>Gunneridae</taxon>
        <taxon>Pentapetalae</taxon>
        <taxon>rosids</taxon>
        <taxon>malvids</taxon>
        <taxon>Myrtales</taxon>
        <taxon>Lythraceae</taxon>
        <taxon>Punica</taxon>
    </lineage>
</organism>
<accession>A0A218X9Y2</accession>
<dbReference type="Proteomes" id="UP000197138">
    <property type="component" value="Unassembled WGS sequence"/>
</dbReference>
<dbReference type="AlphaFoldDB" id="A0A218X9Y2"/>
<dbReference type="GO" id="GO:0043240">
    <property type="term" value="C:Fanconi anaemia nuclear complex"/>
    <property type="evidence" value="ECO:0007669"/>
    <property type="project" value="InterPro"/>
</dbReference>
<protein>
    <submittedName>
        <fullName evidence="1">Uncharacterized protein</fullName>
    </submittedName>
</protein>
<sequence>MGWNHPEIGLEEMVKLVKGFFDILILSSGYQSSGLVAQWDAHNVKRAFSWALFFERVLSELKSSDYYVESVDELDAALSELKSQASFPQGLANISSDTLLRARSLIVEHMIHTLPLRDAHVKAVLTAVVEMDLDALPETAQDGLGRYLNKLSLQNNSDDSFQDCAYSEKNSDMGIGNLNSYDWTSTSIQELSRRQSAVLSISSLQKSLSVFSSTIGNGGSFQVSSSMLREQPKHKKFSVSEDEMAEFITFNRWKSKNLLYFLDKRTIRLVSGVSMMFSSPKNQWLRVFECLAKLENLHERVELLILGCVVDRWTNIIKHFQSVSFDCLTTLDRFSEVHNLLLGRPQRPLMREESVNLKERGVLDHLTELLGCQSHVLWKLSPALLAAAIPSWYLTNSSCSVCSIPLKNVSMSLLFYTKCCAGAMHSSILSYNSPDLCIISLIFIICFLSIASSIL</sequence>
<dbReference type="PANTHER" id="PTHR14449">
    <property type="entry name" value="FANCONI ANEMIA GROUP F PROTEIN FANCF"/>
    <property type="match status" value="1"/>
</dbReference>
<proteinExistence type="predicted"/>